<evidence type="ECO:0000313" key="2">
    <source>
        <dbReference type="EMBL" id="MFD2562071.1"/>
    </source>
</evidence>
<dbReference type="Pfam" id="PF13585">
    <property type="entry name" value="CHU_C"/>
    <property type="match status" value="1"/>
</dbReference>
<organism evidence="2 3">
    <name type="scientific">Aquimarina rubra</name>
    <dbReference type="NCBI Taxonomy" id="1920033"/>
    <lineage>
        <taxon>Bacteria</taxon>
        <taxon>Pseudomonadati</taxon>
        <taxon>Bacteroidota</taxon>
        <taxon>Flavobacteriia</taxon>
        <taxon>Flavobacteriales</taxon>
        <taxon>Flavobacteriaceae</taxon>
        <taxon>Aquimarina</taxon>
    </lineage>
</organism>
<reference evidence="3" key="1">
    <citation type="journal article" date="2019" name="Int. J. Syst. Evol. Microbiol.">
        <title>The Global Catalogue of Microorganisms (GCM) 10K type strain sequencing project: providing services to taxonomists for standard genome sequencing and annotation.</title>
        <authorList>
            <consortium name="The Broad Institute Genomics Platform"/>
            <consortium name="The Broad Institute Genome Sequencing Center for Infectious Disease"/>
            <person name="Wu L."/>
            <person name="Ma J."/>
        </authorList>
    </citation>
    <scope>NUCLEOTIDE SEQUENCE [LARGE SCALE GENOMIC DNA]</scope>
    <source>
        <strain evidence="3">KCTC 52274</strain>
    </source>
</reference>
<evidence type="ECO:0000256" key="1">
    <source>
        <dbReference type="SAM" id="SignalP"/>
    </source>
</evidence>
<accession>A0ABW5LE25</accession>
<keyword evidence="1" id="KW-0732">Signal</keyword>
<dbReference type="EMBL" id="JBHULE010000008">
    <property type="protein sequence ID" value="MFD2562071.1"/>
    <property type="molecule type" value="Genomic_DNA"/>
</dbReference>
<dbReference type="Proteomes" id="UP001597319">
    <property type="component" value="Unassembled WGS sequence"/>
</dbReference>
<name>A0ABW5LE25_9FLAO</name>
<proteinExistence type="predicted"/>
<sequence>MKTYKTKLLFILLIVFGSFGAAIAQCNQTQTISICDMETIDFDNDGDPDGIVNLYTETGIAPQPGDTWFDPGFNFALDSGTGNLRLWDLDNASEEENDYVFILRNANCTDNQSAIINLVLGPYSGEALPPAGPNEVNVEVCDVADPCAPEILFDINLFSALTSLEGVPSPHLNGEWNYVGDPDKIVRLVNSNFGTTVAYIPGGDLVDQEEFEFTYTVPGLDPFCNSSAITNVKVSVVRQVSSGFGSSFNICEGELISGDFDVDIDLRDDRFLIAEDEEGVWSIDDDGQITNPDDSSINLRMLYDNLLATNPRFGCQEYSFRYNVDQRSVACSDVSTEVSFTFYEQLRPFRQSDAPAEFCSDDIATPTTDLYDFLEFTEENGVLYDYPDGSIPNDFIKWSLVSGPSDLRLAANLADLDITPIDERHRGIVNLQGAPSGTYIFRYTVDPKKLCANVSPEIRLSPNFCEPEIDIEHPCEEMFTDVTIVIYEEDYAGEDTTGLNFCETQDSVDLRSLLNTNGNIVDTEGVWTDSNGNIVENIFDIPEITGTQTFTFTYSTISDNGCRDEAVLSFTVFTEANAGAGTGTTTTLCSDNLTVTLFDLLQGNPDTTGIWTGPFGYTSPDHLGVFDAFDTALPILGPGDYVYTVTGNAGCSGTDQATVTIEIVDPVQIGNDRSDSFCEIDGRVNLFTILDNDTPRTGSFQDIENTGALTPEGVVEFDLLPNPDNEINKIYNFRYVIPNTAPCDESSLNVEVQIIDLPEPNVPDQEFCILDAKRLDDIEVDVLNYNWYPTLESDMPIIDNPLLFDNQVFYIATVDADNCESERVTVNINILNMGERFSNGDLCTLDFQDGVSPDGNNQNDTFDLFIEGEFNIPVAFPDFDLKIYNRYGAAVYEGNRNTEPFRGESNVSLRLGDDLPSGTYFYIFTPNFENNFPIQGSFYLSR</sequence>
<feature type="chain" id="PRO_5045655192" evidence="1">
    <location>
        <begin position="25"/>
        <end position="942"/>
    </location>
</feature>
<keyword evidence="3" id="KW-1185">Reference proteome</keyword>
<evidence type="ECO:0000313" key="3">
    <source>
        <dbReference type="Proteomes" id="UP001597319"/>
    </source>
</evidence>
<comment type="caution">
    <text evidence="2">The sequence shown here is derived from an EMBL/GenBank/DDBJ whole genome shotgun (WGS) entry which is preliminary data.</text>
</comment>
<dbReference type="RefSeq" id="WP_378290340.1">
    <property type="nucleotide sequence ID" value="NZ_JBHULE010000008.1"/>
</dbReference>
<gene>
    <name evidence="2" type="ORF">ACFSR1_05275</name>
</gene>
<feature type="signal peptide" evidence="1">
    <location>
        <begin position="1"/>
        <end position="24"/>
    </location>
</feature>
<protein>
    <submittedName>
        <fullName evidence="2">Gliding motility-associated C-terminal domain-containing protein</fullName>
    </submittedName>
</protein>